<protein>
    <recommendedName>
        <fullName evidence="4">DUF2269 domain-containing protein</fullName>
    </recommendedName>
</protein>
<proteinExistence type="predicted"/>
<feature type="transmembrane region" description="Helical" evidence="1">
    <location>
        <begin position="162"/>
        <end position="179"/>
    </location>
</feature>
<evidence type="ECO:0008006" key="4">
    <source>
        <dbReference type="Google" id="ProtNLM"/>
    </source>
</evidence>
<dbReference type="RefSeq" id="WP_063027722.1">
    <property type="nucleotide sequence ID" value="NZ_PYHS01000020.1"/>
</dbReference>
<feature type="transmembrane region" description="Helical" evidence="1">
    <location>
        <begin position="81"/>
        <end position="105"/>
    </location>
</feature>
<feature type="transmembrane region" description="Helical" evidence="1">
    <location>
        <begin position="209"/>
        <end position="229"/>
    </location>
</feature>
<keyword evidence="1" id="KW-0812">Transmembrane</keyword>
<organism evidence="2 3">
    <name type="scientific">Nocardia nova</name>
    <dbReference type="NCBI Taxonomy" id="37330"/>
    <lineage>
        <taxon>Bacteria</taxon>
        <taxon>Bacillati</taxon>
        <taxon>Actinomycetota</taxon>
        <taxon>Actinomycetes</taxon>
        <taxon>Mycobacteriales</taxon>
        <taxon>Nocardiaceae</taxon>
        <taxon>Nocardia</taxon>
    </lineage>
</organism>
<accession>A0A2T2YTJ1</accession>
<dbReference type="EMBL" id="PYHS01000020">
    <property type="protein sequence ID" value="PSR58808.1"/>
    <property type="molecule type" value="Genomic_DNA"/>
</dbReference>
<keyword evidence="1" id="KW-0472">Membrane</keyword>
<evidence type="ECO:0000313" key="3">
    <source>
        <dbReference type="Proteomes" id="UP000241647"/>
    </source>
</evidence>
<name>A0A2T2YTJ1_9NOCA</name>
<feature type="transmembrane region" description="Helical" evidence="1">
    <location>
        <begin position="125"/>
        <end position="142"/>
    </location>
</feature>
<evidence type="ECO:0000313" key="2">
    <source>
        <dbReference type="EMBL" id="PSR58808.1"/>
    </source>
</evidence>
<comment type="caution">
    <text evidence="2">The sequence shown here is derived from an EMBL/GenBank/DDBJ whole genome shotgun (WGS) entry which is preliminary data.</text>
</comment>
<feature type="transmembrane region" description="Helical" evidence="1">
    <location>
        <begin position="56"/>
        <end position="75"/>
    </location>
</feature>
<keyword evidence="1" id="KW-1133">Transmembrane helix</keyword>
<dbReference type="Proteomes" id="UP000241647">
    <property type="component" value="Unassembled WGS sequence"/>
</dbReference>
<reference evidence="2 3" key="1">
    <citation type="submission" date="2018-02" db="EMBL/GenBank/DDBJ databases">
        <title>8 Nocardia nova and 1 Nocardia cyriacigeorgica strain used for evolution to TMP-SMX.</title>
        <authorList>
            <person name="Mehta H."/>
            <person name="Weng J."/>
            <person name="Shamoo Y."/>
        </authorList>
    </citation>
    <scope>NUCLEOTIDE SEQUENCE [LARGE SCALE GENOMIC DNA]</scope>
    <source>
        <strain evidence="2 3">ATCC 33727</strain>
    </source>
</reference>
<dbReference type="AlphaFoldDB" id="A0A2T2YTJ1"/>
<sequence length="235" mass="25153">MGPHPHGWWILLHLVLFVFWLGGDLGVFYSSRFVIDPERTPPARATALAIMSGLDLGPKICLILFLPSGITLMALDPHGATLFGIALFPWWFVVLVWVFATGWLVLAITAHRTHGRIVVVHRADLTIRIAVIAAAATAGAYTLVAEDPFGVTTDPRWLGGKILLYTAAVAAGLGIRMTLRPFGPAFGRLQSEGSSPDIESVLRGSVNGCLPYVWVIWGSVLAAAALGVLKPGANL</sequence>
<gene>
    <name evidence="2" type="ORF">C8259_28885</name>
</gene>
<evidence type="ECO:0000256" key="1">
    <source>
        <dbReference type="SAM" id="Phobius"/>
    </source>
</evidence>
<feature type="transmembrane region" description="Helical" evidence="1">
    <location>
        <begin position="6"/>
        <end position="35"/>
    </location>
</feature>